<dbReference type="InterPro" id="IPR050055">
    <property type="entry name" value="EF-Tu_GTPase"/>
</dbReference>
<dbReference type="Pfam" id="PF00009">
    <property type="entry name" value="GTP_EFTU"/>
    <property type="match status" value="1"/>
</dbReference>
<evidence type="ECO:0000259" key="1">
    <source>
        <dbReference type="PROSITE" id="PS51722"/>
    </source>
</evidence>
<dbReference type="SUPFAM" id="SSF52540">
    <property type="entry name" value="P-loop containing nucleoside triphosphate hydrolases"/>
    <property type="match status" value="1"/>
</dbReference>
<dbReference type="InterPro" id="IPR049393">
    <property type="entry name" value="eEFSec_III"/>
</dbReference>
<protein>
    <recommendedName>
        <fullName evidence="1">Tr-type G domain-containing protein</fullName>
    </recommendedName>
</protein>
<dbReference type="InterPro" id="IPR000795">
    <property type="entry name" value="T_Tr_GTP-bd_dom"/>
</dbReference>
<proteinExistence type="predicted"/>
<dbReference type="PRINTS" id="PR00315">
    <property type="entry name" value="ELONGATNFCT"/>
</dbReference>
<dbReference type="FunFam" id="2.40.30.10:FF:000052">
    <property type="entry name" value="Selenocysteine-specific elongation factor EF-Sec"/>
    <property type="match status" value="1"/>
</dbReference>
<dbReference type="InterPro" id="IPR049394">
    <property type="entry name" value="eEFSec_C"/>
</dbReference>
<dbReference type="GO" id="GO:0001514">
    <property type="term" value="P:selenocysteine incorporation"/>
    <property type="evidence" value="ECO:0007669"/>
    <property type="project" value="TreeGrafter"/>
</dbReference>
<dbReference type="InterPro" id="IPR004161">
    <property type="entry name" value="EFTu-like_2"/>
</dbReference>
<dbReference type="Pfam" id="PF21131">
    <property type="entry name" value="eEFSec_4th"/>
    <property type="match status" value="1"/>
</dbReference>
<dbReference type="CDD" id="cd04094">
    <property type="entry name" value="eSelB_III"/>
    <property type="match status" value="1"/>
</dbReference>
<organism evidence="2">
    <name type="scientific">Arcella intermedia</name>
    <dbReference type="NCBI Taxonomy" id="1963864"/>
    <lineage>
        <taxon>Eukaryota</taxon>
        <taxon>Amoebozoa</taxon>
        <taxon>Tubulinea</taxon>
        <taxon>Elardia</taxon>
        <taxon>Arcellinida</taxon>
        <taxon>Sphaerothecina</taxon>
        <taxon>Arcellidae</taxon>
        <taxon>Arcella</taxon>
    </lineage>
</organism>
<dbReference type="SUPFAM" id="SSF50447">
    <property type="entry name" value="Translation proteins"/>
    <property type="match status" value="1"/>
</dbReference>
<dbReference type="PANTHER" id="PTHR43721">
    <property type="entry name" value="ELONGATION FACTOR TU-RELATED"/>
    <property type="match status" value="1"/>
</dbReference>
<dbReference type="Gene3D" id="3.40.50.300">
    <property type="entry name" value="P-loop containing nucleotide triphosphate hydrolases"/>
    <property type="match status" value="1"/>
</dbReference>
<sequence length="493" mass="54700">MGHIDSGKTSLCGALSTILSTAALDKNPQSQERGITLDLQFSAMETDRFLFTFADCPGHASLIRTIIGGAQIIDMVLLVIDITKGIQTQTAEGLVIAGITVSKMLVVLNKLDLIPVGERDKKIPRVLAGIRKALEKTPFGDAPMVTFSAKEKLEGNVAELVSNMEKIGTYIVEKRNKEKEIKSSQSLLYLVDHCFPIKGKGTVITGTVLRGKVSVNDNIFIPNLALEKKVKSIQMFKKPIQTAYPGDRVGVLVTQFDSKLLERGIVCEKGTVPELTHAIVKINKISFYKLPIKSGAKFHVTVGHNTVMATFTFFGNEEDVKSPWNPEKEYLYNPNFEKNCEFALVNFETPIFCPLDSILIASKLDIDINANTCRLAFNGTIEKQIEEEKMKNLKIYKIKTKIGIVDRVLTNDTLLAKNLFNKETNMNLFVNKKISLPTGSQGTIMGSFGKSGKFKVHFPSGFGYPDPKTGPLNQNLTFIIKKYIFDKEKTIHQ</sequence>
<accession>A0A6B2L2C5</accession>
<dbReference type="CDD" id="cd03696">
    <property type="entry name" value="SelB_II"/>
    <property type="match status" value="1"/>
</dbReference>
<dbReference type="GO" id="GO:0005525">
    <property type="term" value="F:GTP binding"/>
    <property type="evidence" value="ECO:0007669"/>
    <property type="project" value="InterPro"/>
</dbReference>
<dbReference type="EMBL" id="GIBP01002096">
    <property type="protein sequence ID" value="NDV31065.1"/>
    <property type="molecule type" value="Transcribed_RNA"/>
</dbReference>
<dbReference type="PROSITE" id="PS51722">
    <property type="entry name" value="G_TR_2"/>
    <property type="match status" value="1"/>
</dbReference>
<dbReference type="PANTHER" id="PTHR43721:SF11">
    <property type="entry name" value="SELENOCYSTEINE-SPECIFIC ELONGATION FACTOR"/>
    <property type="match status" value="1"/>
</dbReference>
<dbReference type="Pfam" id="PF03144">
    <property type="entry name" value="GTP_EFTU_D2"/>
    <property type="match status" value="1"/>
</dbReference>
<name>A0A6B2L2C5_9EUKA</name>
<dbReference type="InterPro" id="IPR027417">
    <property type="entry name" value="P-loop_NTPase"/>
</dbReference>
<dbReference type="GO" id="GO:0003746">
    <property type="term" value="F:translation elongation factor activity"/>
    <property type="evidence" value="ECO:0007669"/>
    <property type="project" value="TreeGrafter"/>
</dbReference>
<dbReference type="GO" id="GO:0003924">
    <property type="term" value="F:GTPase activity"/>
    <property type="evidence" value="ECO:0007669"/>
    <property type="project" value="InterPro"/>
</dbReference>
<dbReference type="InterPro" id="IPR009000">
    <property type="entry name" value="Transl_B-barrel_sf"/>
</dbReference>
<evidence type="ECO:0000313" key="2">
    <source>
        <dbReference type="EMBL" id="NDV31065.1"/>
    </source>
</evidence>
<dbReference type="Pfam" id="PF21208">
    <property type="entry name" value="euk_SelB_III"/>
    <property type="match status" value="1"/>
</dbReference>
<reference evidence="2" key="1">
    <citation type="journal article" date="2020" name="J. Eukaryot. Microbiol.">
        <title>De novo Sequencing, Assembly and Annotation of the Transcriptome for the Free-Living Testate Amoeba Arcella intermedia.</title>
        <authorList>
            <person name="Ribeiro G.M."/>
            <person name="Porfirio-Sousa A.L."/>
            <person name="Maurer-Alcala X.X."/>
            <person name="Katz L.A."/>
            <person name="Lahr D.J.G."/>
        </authorList>
    </citation>
    <scope>NUCLEOTIDE SEQUENCE</scope>
</reference>
<dbReference type="AlphaFoldDB" id="A0A6B2L2C5"/>
<dbReference type="Gene3D" id="2.40.30.10">
    <property type="entry name" value="Translation factors"/>
    <property type="match status" value="2"/>
</dbReference>
<feature type="domain" description="Tr-type G" evidence="1">
    <location>
        <begin position="1"/>
        <end position="177"/>
    </location>
</feature>